<dbReference type="Pfam" id="PF14525">
    <property type="entry name" value="AraC_binding_2"/>
    <property type="match status" value="1"/>
</dbReference>
<dbReference type="EMBL" id="SMLA01000008">
    <property type="protein sequence ID" value="TDD90535.1"/>
    <property type="molecule type" value="Genomic_DNA"/>
</dbReference>
<dbReference type="InterPro" id="IPR014710">
    <property type="entry name" value="RmlC-like_jellyroll"/>
</dbReference>
<dbReference type="InterPro" id="IPR035418">
    <property type="entry name" value="AraC-bd_2"/>
</dbReference>
<evidence type="ECO:0000256" key="1">
    <source>
        <dbReference type="ARBA" id="ARBA00023015"/>
    </source>
</evidence>
<dbReference type="Gene3D" id="1.10.10.60">
    <property type="entry name" value="Homeodomain-like"/>
    <property type="match status" value="1"/>
</dbReference>
<organism evidence="5 6">
    <name type="scientific">Saccharopolyspora karakumensis</name>
    <dbReference type="NCBI Taxonomy" id="2530386"/>
    <lineage>
        <taxon>Bacteria</taxon>
        <taxon>Bacillati</taxon>
        <taxon>Actinomycetota</taxon>
        <taxon>Actinomycetes</taxon>
        <taxon>Pseudonocardiales</taxon>
        <taxon>Pseudonocardiaceae</taxon>
        <taxon>Saccharopolyspora</taxon>
    </lineage>
</organism>
<evidence type="ECO:0000256" key="2">
    <source>
        <dbReference type="ARBA" id="ARBA00023125"/>
    </source>
</evidence>
<dbReference type="SUPFAM" id="SSF51182">
    <property type="entry name" value="RmlC-like cupins"/>
    <property type="match status" value="1"/>
</dbReference>
<evidence type="ECO:0000313" key="5">
    <source>
        <dbReference type="EMBL" id="TDD90535.1"/>
    </source>
</evidence>
<dbReference type="GO" id="GO:0043565">
    <property type="term" value="F:sequence-specific DNA binding"/>
    <property type="evidence" value="ECO:0007669"/>
    <property type="project" value="InterPro"/>
</dbReference>
<sequence length="333" mass="37163">MTRITRAAKPIAGTWSPMREAAARSAVGTVETQNPREWADVMWDVYGGLEVVTQSEQPCAGAMVRRSIDRLHTLELRLTPQTHRRTASMVESHPSDDVFVAMITEGQALVVQDGRSCTLGPGDFAFVESSRPYSAIYETSSRLIDFAWPRHAIGLSESECQSVTARAFRAASPLGRWLSPALIGLHQMDEGVSQAGVVRIADGISDLLVTAALELASPDDPTDRWRPQYDQMIKFIERNLDETELTADFLAENFFMSTRSVHRLFAKFDTTVASAIRDMRLEEARRMMLSHSHRTKSVSFIASHCGFSSLQVFSRAFTTKYGVGPKQYRDSHQ</sequence>
<evidence type="ECO:0000256" key="3">
    <source>
        <dbReference type="ARBA" id="ARBA00023163"/>
    </source>
</evidence>
<accession>A0A4R5BWE8</accession>
<dbReference type="Pfam" id="PF12833">
    <property type="entry name" value="HTH_18"/>
    <property type="match status" value="1"/>
</dbReference>
<dbReference type="GO" id="GO:0003700">
    <property type="term" value="F:DNA-binding transcription factor activity"/>
    <property type="evidence" value="ECO:0007669"/>
    <property type="project" value="InterPro"/>
</dbReference>
<gene>
    <name evidence="5" type="ORF">E1202_07830</name>
</gene>
<keyword evidence="3" id="KW-0804">Transcription</keyword>
<comment type="caution">
    <text evidence="5">The sequence shown here is derived from an EMBL/GenBank/DDBJ whole genome shotgun (WGS) entry which is preliminary data.</text>
</comment>
<dbReference type="InterPro" id="IPR011051">
    <property type="entry name" value="RmlC_Cupin_sf"/>
</dbReference>
<evidence type="ECO:0000313" key="6">
    <source>
        <dbReference type="Proteomes" id="UP000294723"/>
    </source>
</evidence>
<evidence type="ECO:0000259" key="4">
    <source>
        <dbReference type="PROSITE" id="PS01124"/>
    </source>
</evidence>
<dbReference type="InterPro" id="IPR020449">
    <property type="entry name" value="Tscrpt_reg_AraC-type_HTH"/>
</dbReference>
<dbReference type="PRINTS" id="PR00032">
    <property type="entry name" value="HTHARAC"/>
</dbReference>
<name>A0A4R5BWE8_9PSEU</name>
<dbReference type="InterPro" id="IPR050204">
    <property type="entry name" value="AraC_XylS_family_regulators"/>
</dbReference>
<dbReference type="Proteomes" id="UP000294723">
    <property type="component" value="Unassembled WGS sequence"/>
</dbReference>
<keyword evidence="1" id="KW-0805">Transcription regulation</keyword>
<dbReference type="PANTHER" id="PTHR46796:SF6">
    <property type="entry name" value="ARAC SUBFAMILY"/>
    <property type="match status" value="1"/>
</dbReference>
<feature type="domain" description="HTH araC/xylS-type" evidence="4">
    <location>
        <begin position="230"/>
        <end position="331"/>
    </location>
</feature>
<dbReference type="PROSITE" id="PS01124">
    <property type="entry name" value="HTH_ARAC_FAMILY_2"/>
    <property type="match status" value="1"/>
</dbReference>
<dbReference type="SUPFAM" id="SSF46689">
    <property type="entry name" value="Homeodomain-like"/>
    <property type="match status" value="1"/>
</dbReference>
<dbReference type="Gene3D" id="2.60.120.10">
    <property type="entry name" value="Jelly Rolls"/>
    <property type="match status" value="1"/>
</dbReference>
<dbReference type="InterPro" id="IPR018060">
    <property type="entry name" value="HTH_AraC"/>
</dbReference>
<reference evidence="5 6" key="1">
    <citation type="submission" date="2019-03" db="EMBL/GenBank/DDBJ databases">
        <title>Draft genome sequences of novel Actinobacteria.</title>
        <authorList>
            <person name="Sahin N."/>
            <person name="Ay H."/>
            <person name="Saygin H."/>
        </authorList>
    </citation>
    <scope>NUCLEOTIDE SEQUENCE [LARGE SCALE GENOMIC DNA]</scope>
    <source>
        <strain evidence="5 6">5K548</strain>
    </source>
</reference>
<protein>
    <submittedName>
        <fullName evidence="5">Helix-turn-helix domain-containing protein</fullName>
    </submittedName>
</protein>
<dbReference type="SMART" id="SM00342">
    <property type="entry name" value="HTH_ARAC"/>
    <property type="match status" value="1"/>
</dbReference>
<keyword evidence="2" id="KW-0238">DNA-binding</keyword>
<dbReference type="InterPro" id="IPR009057">
    <property type="entry name" value="Homeodomain-like_sf"/>
</dbReference>
<dbReference type="PANTHER" id="PTHR46796">
    <property type="entry name" value="HTH-TYPE TRANSCRIPTIONAL ACTIVATOR RHAS-RELATED"/>
    <property type="match status" value="1"/>
</dbReference>
<proteinExistence type="predicted"/>
<dbReference type="AlphaFoldDB" id="A0A4R5BWE8"/>
<keyword evidence="6" id="KW-1185">Reference proteome</keyword>